<proteinExistence type="predicted"/>
<dbReference type="Proteomes" id="UP000653472">
    <property type="component" value="Unassembled WGS sequence"/>
</dbReference>
<dbReference type="RefSeq" id="WP_168146710.1">
    <property type="nucleotide sequence ID" value="NZ_JAAVXB010000002.1"/>
</dbReference>
<name>A0A969W8F2_9GAMM</name>
<accession>A0A969W8F2</accession>
<reference evidence="1" key="1">
    <citation type="submission" date="2020-03" db="EMBL/GenBank/DDBJ databases">
        <title>Solimonas marina sp. nov., isolated from deep seawater of the Pacific Ocean.</title>
        <authorList>
            <person name="Liu X."/>
            <person name="Lai Q."/>
            <person name="Sun F."/>
            <person name="Gai Y."/>
            <person name="Li G."/>
            <person name="Shao Z."/>
        </authorList>
    </citation>
    <scope>NUCLEOTIDE SEQUENCE</scope>
    <source>
        <strain evidence="1">C16B3</strain>
    </source>
</reference>
<dbReference type="EMBL" id="JAAVXB010000002">
    <property type="protein sequence ID" value="NKF21445.1"/>
    <property type="molecule type" value="Genomic_DNA"/>
</dbReference>
<evidence type="ECO:0000313" key="1">
    <source>
        <dbReference type="EMBL" id="NKF21445.1"/>
    </source>
</evidence>
<organism evidence="1 2">
    <name type="scientific">Solimonas marina</name>
    <dbReference type="NCBI Taxonomy" id="2714601"/>
    <lineage>
        <taxon>Bacteria</taxon>
        <taxon>Pseudomonadati</taxon>
        <taxon>Pseudomonadota</taxon>
        <taxon>Gammaproteobacteria</taxon>
        <taxon>Nevskiales</taxon>
        <taxon>Nevskiaceae</taxon>
        <taxon>Solimonas</taxon>
    </lineage>
</organism>
<gene>
    <name evidence="1" type="ORF">G7Y82_03880</name>
</gene>
<evidence type="ECO:0000313" key="2">
    <source>
        <dbReference type="Proteomes" id="UP000653472"/>
    </source>
</evidence>
<evidence type="ECO:0008006" key="3">
    <source>
        <dbReference type="Google" id="ProtNLM"/>
    </source>
</evidence>
<keyword evidence="2" id="KW-1185">Reference proteome</keyword>
<comment type="caution">
    <text evidence="1">The sequence shown here is derived from an EMBL/GenBank/DDBJ whole genome shotgun (WGS) entry which is preliminary data.</text>
</comment>
<sequence length="424" mass="46261">MRNDSTEDRLADWFRSGVEPADVPALHALNGARPTIQALIALFTGTEAAVLIRLLILHELASRAEPYVAAGELRQQFPYLDEGKLEHLIGRLRVHGLLAWDPETSRYSVSPLGRMATSALSSLMKYDDDGGELGYLAAQVAGSGAVGTLANPELQHLLARLLELKDEFERAILSGSELRIRAAESKLESAWSWVDKGSDVLHEITDGDALDGPTHRLAQRIGQVQSELLRMSGAFQRALNQLEKQKVHLGASGLSSSDVNAWLRSISQERLVGLTDGAVSPGPDFAFALGDIALDVAEFELIDKLRPEKLDATLPPASEAPQGDVHMEPPDYIELERWRDDLRVAPDGWPLHEAVPLRDYELSSYRLSLLALLGDRESASLDGPVADLARIDRRVKLGEHIIKVGRDGVAEMSAGHLEASPRGT</sequence>
<protein>
    <recommendedName>
        <fullName evidence="3">DUF3375 domain-containing protein</fullName>
    </recommendedName>
</protein>
<dbReference type="AlphaFoldDB" id="A0A969W8F2"/>